<protein>
    <recommendedName>
        <fullName evidence="4">Superfamily III holin-X</fullName>
    </recommendedName>
</protein>
<dbReference type="RefSeq" id="WP_253804403.1">
    <property type="nucleotide sequence ID" value="NZ_BAAAUB010000050.1"/>
</dbReference>
<proteinExistence type="predicted"/>
<sequence>MTDHTPRRTLTESEAAVEAARIIAAAYRQEPAALPAVTSYRDHSPVPAVGDAAPAVLPDTRAVPQWATGIAVAALGVGLGSTGLGAAAWLVLDGLSSVTLLGVLAIAAPFAGLAVVVLAAGAAWAKARSAGGTPTTHIYEGTVNRHTEITAPTTVRGMFSRNRTEITD</sequence>
<feature type="transmembrane region" description="Helical" evidence="1">
    <location>
        <begin position="98"/>
        <end position="125"/>
    </location>
</feature>
<evidence type="ECO:0000313" key="3">
    <source>
        <dbReference type="Proteomes" id="UP001206483"/>
    </source>
</evidence>
<feature type="transmembrane region" description="Helical" evidence="1">
    <location>
        <begin position="70"/>
        <end position="92"/>
    </location>
</feature>
<keyword evidence="1" id="KW-0812">Transmembrane</keyword>
<name>A0ABT1JAB4_9ACTN</name>
<comment type="caution">
    <text evidence="2">The sequence shown here is derived from an EMBL/GenBank/DDBJ whole genome shotgun (WGS) entry which is preliminary data.</text>
</comment>
<keyword evidence="1" id="KW-0472">Membrane</keyword>
<evidence type="ECO:0008006" key="4">
    <source>
        <dbReference type="Google" id="ProtNLM"/>
    </source>
</evidence>
<keyword evidence="1" id="KW-1133">Transmembrane helix</keyword>
<keyword evidence="3" id="KW-1185">Reference proteome</keyword>
<dbReference type="EMBL" id="JAMZDX010000008">
    <property type="protein sequence ID" value="MCP2314054.1"/>
    <property type="molecule type" value="Genomic_DNA"/>
</dbReference>
<accession>A0ABT1JAB4</accession>
<organism evidence="2 3">
    <name type="scientific">Kitasatospora paracochleata</name>
    <dbReference type="NCBI Taxonomy" id="58354"/>
    <lineage>
        <taxon>Bacteria</taxon>
        <taxon>Bacillati</taxon>
        <taxon>Actinomycetota</taxon>
        <taxon>Actinomycetes</taxon>
        <taxon>Kitasatosporales</taxon>
        <taxon>Streptomycetaceae</taxon>
        <taxon>Kitasatospora</taxon>
    </lineage>
</organism>
<dbReference type="Proteomes" id="UP001206483">
    <property type="component" value="Unassembled WGS sequence"/>
</dbReference>
<gene>
    <name evidence="2" type="ORF">FHR36_007253</name>
</gene>
<reference evidence="2 3" key="1">
    <citation type="submission" date="2022-06" db="EMBL/GenBank/DDBJ databases">
        <title>Sequencing the genomes of 1000 actinobacteria strains.</title>
        <authorList>
            <person name="Klenk H.-P."/>
        </authorList>
    </citation>
    <scope>NUCLEOTIDE SEQUENCE [LARGE SCALE GENOMIC DNA]</scope>
    <source>
        <strain evidence="2 3">DSM 41656</strain>
    </source>
</reference>
<evidence type="ECO:0000256" key="1">
    <source>
        <dbReference type="SAM" id="Phobius"/>
    </source>
</evidence>
<evidence type="ECO:0000313" key="2">
    <source>
        <dbReference type="EMBL" id="MCP2314054.1"/>
    </source>
</evidence>